<dbReference type="AlphaFoldDB" id="A0AAV9B2P6"/>
<protein>
    <submittedName>
        <fullName evidence="2">Taxane 13-alpha-hydroxylase</fullName>
    </submittedName>
</protein>
<dbReference type="EMBL" id="JAUJYN010000005">
    <property type="protein sequence ID" value="KAK1270683.1"/>
    <property type="molecule type" value="Genomic_DNA"/>
</dbReference>
<sequence length="135" mass="14706">MDSAISSNTQTAILAVAVLFGWLYLKLKLSLPNLPPWSFGVGELDHRVGGTGQKWIEKRVAQHGPIFRTSFMGHPTVVVTGPVGNKFVFTSGDDDTLRSNLPVPNLYIAGEPSIFEVHGTRHKLVRAAIAGFLRP</sequence>
<comment type="caution">
    <text evidence="2">The sequence shown here is derived from an EMBL/GenBank/DDBJ whole genome shotgun (WGS) entry which is preliminary data.</text>
</comment>
<evidence type="ECO:0000256" key="1">
    <source>
        <dbReference type="SAM" id="Phobius"/>
    </source>
</evidence>
<accession>A0AAV9B2P6</accession>
<reference evidence="2" key="2">
    <citation type="submission" date="2023-06" db="EMBL/GenBank/DDBJ databases">
        <authorList>
            <person name="Ma L."/>
            <person name="Liu K.-W."/>
            <person name="Li Z."/>
            <person name="Hsiao Y.-Y."/>
            <person name="Qi Y."/>
            <person name="Fu T."/>
            <person name="Tang G."/>
            <person name="Zhang D."/>
            <person name="Sun W.-H."/>
            <person name="Liu D.-K."/>
            <person name="Li Y."/>
            <person name="Chen G.-Z."/>
            <person name="Liu X.-D."/>
            <person name="Liao X.-Y."/>
            <person name="Jiang Y.-T."/>
            <person name="Yu X."/>
            <person name="Hao Y."/>
            <person name="Huang J."/>
            <person name="Zhao X.-W."/>
            <person name="Ke S."/>
            <person name="Chen Y.-Y."/>
            <person name="Wu W.-L."/>
            <person name="Hsu J.-L."/>
            <person name="Lin Y.-F."/>
            <person name="Huang M.-D."/>
            <person name="Li C.-Y."/>
            <person name="Huang L."/>
            <person name="Wang Z.-W."/>
            <person name="Zhao X."/>
            <person name="Zhong W.-Y."/>
            <person name="Peng D.-H."/>
            <person name="Ahmad S."/>
            <person name="Lan S."/>
            <person name="Zhang J.-S."/>
            <person name="Tsai W.-C."/>
            <person name="Van De Peer Y."/>
            <person name="Liu Z.-J."/>
        </authorList>
    </citation>
    <scope>NUCLEOTIDE SEQUENCE</scope>
    <source>
        <strain evidence="2">SCP</strain>
        <tissue evidence="2">Leaves</tissue>
    </source>
</reference>
<dbReference type="InterPro" id="IPR036396">
    <property type="entry name" value="Cyt_P450_sf"/>
</dbReference>
<dbReference type="GO" id="GO:0004497">
    <property type="term" value="F:monooxygenase activity"/>
    <property type="evidence" value="ECO:0007669"/>
    <property type="project" value="InterPro"/>
</dbReference>
<proteinExistence type="predicted"/>
<feature type="transmembrane region" description="Helical" evidence="1">
    <location>
        <begin position="6"/>
        <end position="25"/>
    </location>
</feature>
<dbReference type="GO" id="GO:0005506">
    <property type="term" value="F:iron ion binding"/>
    <property type="evidence" value="ECO:0007669"/>
    <property type="project" value="InterPro"/>
</dbReference>
<organism evidence="2 3">
    <name type="scientific">Acorus gramineus</name>
    <name type="common">Dwarf sweet flag</name>
    <dbReference type="NCBI Taxonomy" id="55184"/>
    <lineage>
        <taxon>Eukaryota</taxon>
        <taxon>Viridiplantae</taxon>
        <taxon>Streptophyta</taxon>
        <taxon>Embryophyta</taxon>
        <taxon>Tracheophyta</taxon>
        <taxon>Spermatophyta</taxon>
        <taxon>Magnoliopsida</taxon>
        <taxon>Liliopsida</taxon>
        <taxon>Acoraceae</taxon>
        <taxon>Acorus</taxon>
    </lineage>
</organism>
<keyword evidence="3" id="KW-1185">Reference proteome</keyword>
<dbReference type="SUPFAM" id="SSF48264">
    <property type="entry name" value="Cytochrome P450"/>
    <property type="match status" value="1"/>
</dbReference>
<evidence type="ECO:0000313" key="2">
    <source>
        <dbReference type="EMBL" id="KAK1270683.1"/>
    </source>
</evidence>
<dbReference type="Gene3D" id="1.10.630.10">
    <property type="entry name" value="Cytochrome P450"/>
    <property type="match status" value="1"/>
</dbReference>
<keyword evidence="1" id="KW-0812">Transmembrane</keyword>
<name>A0AAV9B2P6_ACOGR</name>
<reference evidence="2" key="1">
    <citation type="journal article" date="2023" name="Nat. Commun.">
        <title>Diploid and tetraploid genomes of Acorus and the evolution of monocots.</title>
        <authorList>
            <person name="Ma L."/>
            <person name="Liu K.W."/>
            <person name="Li Z."/>
            <person name="Hsiao Y.Y."/>
            <person name="Qi Y."/>
            <person name="Fu T."/>
            <person name="Tang G.D."/>
            <person name="Zhang D."/>
            <person name="Sun W.H."/>
            <person name="Liu D.K."/>
            <person name="Li Y."/>
            <person name="Chen G.Z."/>
            <person name="Liu X.D."/>
            <person name="Liao X.Y."/>
            <person name="Jiang Y.T."/>
            <person name="Yu X."/>
            <person name="Hao Y."/>
            <person name="Huang J."/>
            <person name="Zhao X.W."/>
            <person name="Ke S."/>
            <person name="Chen Y.Y."/>
            <person name="Wu W.L."/>
            <person name="Hsu J.L."/>
            <person name="Lin Y.F."/>
            <person name="Huang M.D."/>
            <person name="Li C.Y."/>
            <person name="Huang L."/>
            <person name="Wang Z.W."/>
            <person name="Zhao X."/>
            <person name="Zhong W.Y."/>
            <person name="Peng D.H."/>
            <person name="Ahmad S."/>
            <person name="Lan S."/>
            <person name="Zhang J.S."/>
            <person name="Tsai W.C."/>
            <person name="Van de Peer Y."/>
            <person name="Liu Z.J."/>
        </authorList>
    </citation>
    <scope>NUCLEOTIDE SEQUENCE</scope>
    <source>
        <strain evidence="2">SCP</strain>
    </source>
</reference>
<dbReference type="GO" id="GO:0016705">
    <property type="term" value="F:oxidoreductase activity, acting on paired donors, with incorporation or reduction of molecular oxygen"/>
    <property type="evidence" value="ECO:0007669"/>
    <property type="project" value="InterPro"/>
</dbReference>
<evidence type="ECO:0000313" key="3">
    <source>
        <dbReference type="Proteomes" id="UP001179952"/>
    </source>
</evidence>
<keyword evidence="1" id="KW-1133">Transmembrane helix</keyword>
<dbReference type="GO" id="GO:0020037">
    <property type="term" value="F:heme binding"/>
    <property type="evidence" value="ECO:0007669"/>
    <property type="project" value="InterPro"/>
</dbReference>
<dbReference type="Proteomes" id="UP001179952">
    <property type="component" value="Unassembled WGS sequence"/>
</dbReference>
<gene>
    <name evidence="2" type="ORF">QJS04_geneDACA005822</name>
</gene>
<keyword evidence="1" id="KW-0472">Membrane</keyword>